<evidence type="ECO:0000259" key="5">
    <source>
        <dbReference type="Pfam" id="PF01416"/>
    </source>
</evidence>
<dbReference type="InterPro" id="IPR020095">
    <property type="entry name" value="PsdUridine_synth_TruA_C"/>
</dbReference>
<name>D8LY62_BLAHO</name>
<evidence type="ECO:0000313" key="6">
    <source>
        <dbReference type="EMBL" id="CBK20517.2"/>
    </source>
</evidence>
<dbReference type="GO" id="GO:0003723">
    <property type="term" value="F:RNA binding"/>
    <property type="evidence" value="ECO:0007669"/>
    <property type="project" value="InterPro"/>
</dbReference>
<dbReference type="InterPro" id="IPR020097">
    <property type="entry name" value="PsdUridine_synth_TruA_a/b_dom"/>
</dbReference>
<dbReference type="GeneID" id="24918125"/>
<sequence length="282" mass="32093">MDGIAQLERTRLEVVQGKEEETVDRINSCLPSDIRVFKILRTTKNFNAKNFCDRRQYEYILPIETLSPFSSTPPLSIREDISHNWKEFVENEAYLQKCREHPEESIDNPFEDRPDNRQRVKSLQIAQQLLLNEASFSTYTEDAQDRSFGGCVVKDEWPAYLSLALSRLRACMSLFVGTHNFHNYTVGKSSADSSAQRHILGISVSDPIRIHDGLYIRVCLEGQSFMLHQIRKMIGIAIEVARGRCSLHTVNSSLSRGTMFTPMAPSTGLFLSMVLCCIIPLL</sequence>
<dbReference type="InterPro" id="IPR020103">
    <property type="entry name" value="PsdUridine_synth_cat_dom_sf"/>
</dbReference>
<dbReference type="Gene3D" id="3.30.70.660">
    <property type="entry name" value="Pseudouridine synthase I, catalytic domain, C-terminal subdomain"/>
    <property type="match status" value="1"/>
</dbReference>
<dbReference type="InterPro" id="IPR001406">
    <property type="entry name" value="PsdUridine_synth_TruA"/>
</dbReference>
<evidence type="ECO:0000256" key="4">
    <source>
        <dbReference type="RuleBase" id="RU003792"/>
    </source>
</evidence>
<dbReference type="GO" id="GO:1990481">
    <property type="term" value="P:mRNA pseudouridine synthesis"/>
    <property type="evidence" value="ECO:0007669"/>
    <property type="project" value="TreeGrafter"/>
</dbReference>
<dbReference type="EC" id="5.4.99.12" evidence="4"/>
<dbReference type="GO" id="GO:0160147">
    <property type="term" value="F:tRNA pseudouridine(38-40) synthase activity"/>
    <property type="evidence" value="ECO:0007669"/>
    <property type="project" value="UniProtKB-EC"/>
</dbReference>
<keyword evidence="7" id="KW-1185">Reference proteome</keyword>
<evidence type="ECO:0000256" key="3">
    <source>
        <dbReference type="ARBA" id="ARBA00023235"/>
    </source>
</evidence>
<feature type="domain" description="Pseudouridine synthase I TruA alpha/beta" evidence="5">
    <location>
        <begin position="173"/>
        <end position="272"/>
    </location>
</feature>
<dbReference type="PANTHER" id="PTHR11142:SF4">
    <property type="entry name" value="PSEUDOURIDYLATE SYNTHASE 1 HOMOLOG"/>
    <property type="match status" value="1"/>
</dbReference>
<protein>
    <recommendedName>
        <fullName evidence="4">tRNA pseudouridine synthase</fullName>
        <ecNumber evidence="4">5.4.99.12</ecNumber>
    </recommendedName>
</protein>
<dbReference type="AlphaFoldDB" id="D8LY62"/>
<dbReference type="GO" id="GO:0031119">
    <property type="term" value="P:tRNA pseudouridine synthesis"/>
    <property type="evidence" value="ECO:0007669"/>
    <property type="project" value="TreeGrafter"/>
</dbReference>
<dbReference type="Pfam" id="PF01416">
    <property type="entry name" value="PseudoU_synth_1"/>
    <property type="match status" value="1"/>
</dbReference>
<dbReference type="Proteomes" id="UP000008312">
    <property type="component" value="Unassembled WGS sequence"/>
</dbReference>
<keyword evidence="2 4" id="KW-0819">tRNA processing</keyword>
<dbReference type="SUPFAM" id="SSF55120">
    <property type="entry name" value="Pseudouridine synthase"/>
    <property type="match status" value="1"/>
</dbReference>
<comment type="catalytic activity">
    <reaction evidence="4">
        <text>uridine(38/39/40) in tRNA = pseudouridine(38/39/40) in tRNA</text>
        <dbReference type="Rhea" id="RHEA:22376"/>
        <dbReference type="Rhea" id="RHEA-COMP:10085"/>
        <dbReference type="Rhea" id="RHEA-COMP:10087"/>
        <dbReference type="ChEBI" id="CHEBI:65314"/>
        <dbReference type="ChEBI" id="CHEBI:65315"/>
        <dbReference type="EC" id="5.4.99.12"/>
    </reaction>
</comment>
<evidence type="ECO:0000313" key="7">
    <source>
        <dbReference type="Proteomes" id="UP000008312"/>
    </source>
</evidence>
<gene>
    <name evidence="6" type="ORF">GSBLH_T00000836001</name>
</gene>
<dbReference type="InParanoid" id="D8LY62"/>
<dbReference type="RefSeq" id="XP_012894565.1">
    <property type="nucleotide sequence ID" value="XM_013039111.1"/>
</dbReference>
<organism evidence="6">
    <name type="scientific">Blastocystis hominis</name>
    <dbReference type="NCBI Taxonomy" id="12968"/>
    <lineage>
        <taxon>Eukaryota</taxon>
        <taxon>Sar</taxon>
        <taxon>Stramenopiles</taxon>
        <taxon>Bigyra</taxon>
        <taxon>Opalozoa</taxon>
        <taxon>Opalinata</taxon>
        <taxon>Blastocystidae</taxon>
        <taxon>Blastocystis</taxon>
    </lineage>
</organism>
<dbReference type="GO" id="GO:0005634">
    <property type="term" value="C:nucleus"/>
    <property type="evidence" value="ECO:0007669"/>
    <property type="project" value="TreeGrafter"/>
</dbReference>
<reference evidence="6" key="1">
    <citation type="submission" date="2010-02" db="EMBL/GenBank/DDBJ databases">
        <title>Sequencing and annotation of the Blastocystis hominis genome.</title>
        <authorList>
            <person name="Wincker P."/>
        </authorList>
    </citation>
    <scope>NUCLEOTIDE SEQUENCE</scope>
    <source>
        <strain evidence="6">Singapore isolate B</strain>
    </source>
</reference>
<comment type="similarity">
    <text evidence="1 4">Belongs to the tRNA pseudouridine synthase TruA family.</text>
</comment>
<proteinExistence type="inferred from homology"/>
<dbReference type="PANTHER" id="PTHR11142">
    <property type="entry name" value="PSEUDOURIDYLATE SYNTHASE"/>
    <property type="match status" value="1"/>
</dbReference>
<dbReference type="OrthoDB" id="10256309at2759"/>
<dbReference type="EMBL" id="FN668639">
    <property type="protein sequence ID" value="CBK20517.2"/>
    <property type="molecule type" value="Genomic_DNA"/>
</dbReference>
<accession>D8LY62</accession>
<evidence type="ECO:0000256" key="2">
    <source>
        <dbReference type="ARBA" id="ARBA00022694"/>
    </source>
</evidence>
<evidence type="ECO:0000256" key="1">
    <source>
        <dbReference type="ARBA" id="ARBA00009375"/>
    </source>
</evidence>
<keyword evidence="3 4" id="KW-0413">Isomerase</keyword>